<organism>
    <name type="scientific">Culex quinquefasciatus</name>
    <name type="common">Southern house mosquito</name>
    <name type="synonym">Culex pungens</name>
    <dbReference type="NCBI Taxonomy" id="7176"/>
    <lineage>
        <taxon>Eukaryota</taxon>
        <taxon>Metazoa</taxon>
        <taxon>Ecdysozoa</taxon>
        <taxon>Arthropoda</taxon>
        <taxon>Hexapoda</taxon>
        <taxon>Insecta</taxon>
        <taxon>Pterygota</taxon>
        <taxon>Neoptera</taxon>
        <taxon>Endopterygota</taxon>
        <taxon>Diptera</taxon>
        <taxon>Nematocera</taxon>
        <taxon>Culicoidea</taxon>
        <taxon>Culicidae</taxon>
        <taxon>Culicinae</taxon>
        <taxon>Culicini</taxon>
        <taxon>Culex</taxon>
        <taxon>Culex</taxon>
    </lineage>
</organism>
<dbReference type="AlphaFoldDB" id="B0W5V6"/>
<feature type="region of interest" description="Disordered" evidence="1">
    <location>
        <begin position="1"/>
        <end position="20"/>
    </location>
</feature>
<keyword evidence="4" id="KW-1185">Reference proteome</keyword>
<name>B0W5V6_CULQU</name>
<reference evidence="3" key="2">
    <citation type="submission" date="2021-02" db="UniProtKB">
        <authorList>
            <consortium name="EnsemblMetazoa"/>
        </authorList>
    </citation>
    <scope>IDENTIFICATION</scope>
    <source>
        <strain evidence="3">JHB</strain>
    </source>
</reference>
<gene>
    <name evidence="3" type="primary">6033732</name>
    <name evidence="2" type="ORF">CpipJ_CPIJ002346</name>
</gene>
<dbReference type="KEGG" id="cqu:CpipJ_CPIJ002346"/>
<dbReference type="VEuPathDB" id="VectorBase:CQUJHB010926"/>
<reference evidence="2" key="1">
    <citation type="submission" date="2007-03" db="EMBL/GenBank/DDBJ databases">
        <title>Annotation of Culex pipiens quinquefasciatus.</title>
        <authorList>
            <consortium name="The Broad Institute Genome Sequencing Platform"/>
            <person name="Atkinson P.W."/>
            <person name="Hemingway J."/>
            <person name="Christensen B.M."/>
            <person name="Higgs S."/>
            <person name="Kodira C."/>
            <person name="Hannick L."/>
            <person name="Megy K."/>
            <person name="O'Leary S."/>
            <person name="Pearson M."/>
            <person name="Haas B.J."/>
            <person name="Mauceli E."/>
            <person name="Wortman J.R."/>
            <person name="Lee N.H."/>
            <person name="Guigo R."/>
            <person name="Stanke M."/>
            <person name="Alvarado L."/>
            <person name="Amedeo P."/>
            <person name="Antoine C.H."/>
            <person name="Arensburger P."/>
            <person name="Bidwell S.L."/>
            <person name="Crawford M."/>
            <person name="Camaro F."/>
            <person name="Devon K."/>
            <person name="Engels R."/>
            <person name="Hammond M."/>
            <person name="Howarth C."/>
            <person name="Koehrsen M."/>
            <person name="Lawson D."/>
            <person name="Montgomery P."/>
            <person name="Nene V."/>
            <person name="Nusbaum C."/>
            <person name="Puiu D."/>
            <person name="Romero-Severson J."/>
            <person name="Severson D.W."/>
            <person name="Shumway M."/>
            <person name="Sisk P."/>
            <person name="Stolte C."/>
            <person name="Zeng Q."/>
            <person name="Eisenstadt E."/>
            <person name="Fraser-Liggett C."/>
            <person name="Strausberg R."/>
            <person name="Galagan J."/>
            <person name="Birren B."/>
            <person name="Collins F.H."/>
        </authorList>
    </citation>
    <scope>NUCLEOTIDE SEQUENCE [LARGE SCALE GENOMIC DNA]</scope>
    <source>
        <strain evidence="2">JHB</strain>
    </source>
</reference>
<proteinExistence type="predicted"/>
<dbReference type="OrthoDB" id="6047381at2759"/>
<protein>
    <submittedName>
        <fullName evidence="2 3">Uncharacterized protein</fullName>
    </submittedName>
</protein>
<dbReference type="HOGENOM" id="CLU_2544826_0_0_1"/>
<dbReference type="EMBL" id="DS231845">
    <property type="protein sequence ID" value="EDS35943.1"/>
    <property type="molecule type" value="Genomic_DNA"/>
</dbReference>
<evidence type="ECO:0000256" key="1">
    <source>
        <dbReference type="SAM" id="MobiDB-lite"/>
    </source>
</evidence>
<dbReference type="Proteomes" id="UP000002320">
    <property type="component" value="Unassembled WGS sequence"/>
</dbReference>
<feature type="compositionally biased region" description="Basic and acidic residues" evidence="1">
    <location>
        <begin position="1"/>
        <end position="17"/>
    </location>
</feature>
<dbReference type="STRING" id="7176.B0W5V6"/>
<dbReference type="InParanoid" id="B0W5V6"/>
<evidence type="ECO:0000313" key="3">
    <source>
        <dbReference type="EnsemblMetazoa" id="CPIJ002346-PA"/>
    </source>
</evidence>
<dbReference type="VEuPathDB" id="VectorBase:CPIJ002346"/>
<sequence>MADSRERIRGPPRDGREGFTSPRQVLRRLMLLSEGRQYREAATVVGRLGPSVLRSVVAELPMDILIEALPHSTYLLESFFNRG</sequence>
<dbReference type="EnsemblMetazoa" id="CPIJ002346-RA">
    <property type="protein sequence ID" value="CPIJ002346-PA"/>
    <property type="gene ID" value="CPIJ002346"/>
</dbReference>
<evidence type="ECO:0000313" key="2">
    <source>
        <dbReference type="EMBL" id="EDS35943.1"/>
    </source>
</evidence>
<dbReference type="eggNOG" id="ENOG502QWGT">
    <property type="taxonomic scope" value="Eukaryota"/>
</dbReference>
<evidence type="ECO:0000313" key="4">
    <source>
        <dbReference type="Proteomes" id="UP000002320"/>
    </source>
</evidence>
<accession>B0W5V6</accession>